<evidence type="ECO:0000256" key="1">
    <source>
        <dbReference type="SAM" id="SignalP"/>
    </source>
</evidence>
<dbReference type="AlphaFoldDB" id="A0A1L3JDD7"/>
<dbReference type="SMART" id="SM00671">
    <property type="entry name" value="SEL1"/>
    <property type="match status" value="2"/>
</dbReference>
<protein>
    <recommendedName>
        <fullName evidence="4">Sel1 repeat family protein</fullName>
    </recommendedName>
</protein>
<keyword evidence="3" id="KW-1185">Reference proteome</keyword>
<evidence type="ECO:0000313" key="3">
    <source>
        <dbReference type="Proteomes" id="UP000242561"/>
    </source>
</evidence>
<organism evidence="2 3">
    <name type="scientific">Sphingorhabdus lutea</name>
    <dbReference type="NCBI Taxonomy" id="1913578"/>
    <lineage>
        <taxon>Bacteria</taxon>
        <taxon>Pseudomonadati</taxon>
        <taxon>Pseudomonadota</taxon>
        <taxon>Alphaproteobacteria</taxon>
        <taxon>Sphingomonadales</taxon>
        <taxon>Sphingomonadaceae</taxon>
        <taxon>Sphingorhabdus</taxon>
    </lineage>
</organism>
<dbReference type="Gene3D" id="1.25.40.10">
    <property type="entry name" value="Tetratricopeptide repeat domain"/>
    <property type="match status" value="1"/>
</dbReference>
<name>A0A1L3JDD7_9SPHN</name>
<dbReference type="SUPFAM" id="SSF81901">
    <property type="entry name" value="HCP-like"/>
    <property type="match status" value="1"/>
</dbReference>
<evidence type="ECO:0000313" key="2">
    <source>
        <dbReference type="EMBL" id="APG63146.1"/>
    </source>
</evidence>
<sequence>MQFFDLKTLSLRLFSKCMMGCAIAVLTLNPLPVLAQNVEVGVEAYNKGDYAEAFREFEPLAEQGDARAQYNLGFMYSDGQGVAQDYAMAVKYYRLAADQGKANAQFSLGLRYGLGEGVAQNYLLAHMWLNIASANGAEKASEAREIIVKRMSRNDILKAQEKAKICLESNYKNCS</sequence>
<feature type="chain" id="PRO_5012453612" description="Sel1 repeat family protein" evidence="1">
    <location>
        <begin position="36"/>
        <end position="175"/>
    </location>
</feature>
<evidence type="ECO:0008006" key="4">
    <source>
        <dbReference type="Google" id="ProtNLM"/>
    </source>
</evidence>
<reference evidence="2 3" key="1">
    <citation type="submission" date="2016-11" db="EMBL/GenBank/DDBJ databases">
        <title>Sphingorhabdus sp. LPB0140, isolated from marine environment.</title>
        <authorList>
            <person name="Kim E."/>
            <person name="Yi H."/>
        </authorList>
    </citation>
    <scope>NUCLEOTIDE SEQUENCE [LARGE SCALE GENOMIC DNA]</scope>
    <source>
        <strain evidence="2 3">LPB0140</strain>
    </source>
</reference>
<feature type="signal peptide" evidence="1">
    <location>
        <begin position="1"/>
        <end position="35"/>
    </location>
</feature>
<dbReference type="PANTHER" id="PTHR45011:SF1">
    <property type="entry name" value="DAP3-BINDING CELL DEATH ENHANCER 1"/>
    <property type="match status" value="1"/>
</dbReference>
<dbReference type="Proteomes" id="UP000242561">
    <property type="component" value="Chromosome"/>
</dbReference>
<dbReference type="KEGG" id="sphl:LPB140_10495"/>
<keyword evidence="1" id="KW-0732">Signal</keyword>
<dbReference type="InterPro" id="IPR011990">
    <property type="entry name" value="TPR-like_helical_dom_sf"/>
</dbReference>
<dbReference type="STRING" id="1913578.LPB140_10495"/>
<proteinExistence type="predicted"/>
<dbReference type="Pfam" id="PF08238">
    <property type="entry name" value="Sel1"/>
    <property type="match status" value="2"/>
</dbReference>
<dbReference type="InterPro" id="IPR052748">
    <property type="entry name" value="ISR_Activator"/>
</dbReference>
<dbReference type="EMBL" id="CP018154">
    <property type="protein sequence ID" value="APG63146.1"/>
    <property type="molecule type" value="Genomic_DNA"/>
</dbReference>
<gene>
    <name evidence="2" type="ORF">LPB140_10495</name>
</gene>
<dbReference type="InterPro" id="IPR006597">
    <property type="entry name" value="Sel1-like"/>
</dbReference>
<accession>A0A1L3JDD7</accession>
<dbReference type="PANTHER" id="PTHR45011">
    <property type="entry name" value="DAP3-BINDING CELL DEATH ENHANCER 1"/>
    <property type="match status" value="1"/>
</dbReference>